<dbReference type="EMBL" id="JMKI01000021">
    <property type="protein sequence ID" value="KEJ92695.1"/>
    <property type="molecule type" value="Genomic_DNA"/>
</dbReference>
<accession>A0A073IT01</accession>
<reference evidence="1 2" key="1">
    <citation type="submission" date="2014-04" db="EMBL/GenBank/DDBJ databases">
        <title>Draft Genome Sequence of Synergistes jonesii.</title>
        <authorList>
            <person name="Coil D.A."/>
            <person name="Eisen J.A."/>
            <person name="Holland-Moritz H.E."/>
        </authorList>
    </citation>
    <scope>NUCLEOTIDE SEQUENCE [LARGE SCALE GENOMIC DNA]</scope>
    <source>
        <strain evidence="1 2">78-1</strain>
    </source>
</reference>
<dbReference type="Proteomes" id="UP000027665">
    <property type="component" value="Unassembled WGS sequence"/>
</dbReference>
<comment type="caution">
    <text evidence="1">The sequence shown here is derived from an EMBL/GenBank/DDBJ whole genome shotgun (WGS) entry which is preliminary data.</text>
</comment>
<evidence type="ECO:0000313" key="2">
    <source>
        <dbReference type="Proteomes" id="UP000027665"/>
    </source>
</evidence>
<dbReference type="OrthoDB" id="5801at2"/>
<keyword evidence="2" id="KW-1185">Reference proteome</keyword>
<name>A0A073IT01_9BACT</name>
<dbReference type="GeneID" id="90983273"/>
<gene>
    <name evidence="1" type="ORF">EH55_02745</name>
</gene>
<dbReference type="AlphaFoldDB" id="A0A073IT01"/>
<protein>
    <submittedName>
        <fullName evidence="1">Uncharacterized protein</fullName>
    </submittedName>
</protein>
<evidence type="ECO:0000313" key="1">
    <source>
        <dbReference type="EMBL" id="KEJ92695.1"/>
    </source>
</evidence>
<organism evidence="1 2">
    <name type="scientific">Synergistes jonesii</name>
    <dbReference type="NCBI Taxonomy" id="2754"/>
    <lineage>
        <taxon>Bacteria</taxon>
        <taxon>Thermotogati</taxon>
        <taxon>Synergistota</taxon>
        <taxon>Synergistia</taxon>
        <taxon>Synergistales</taxon>
        <taxon>Synergistaceae</taxon>
        <taxon>Synergistes</taxon>
    </lineage>
</organism>
<dbReference type="STRING" id="2754.EH55_02745"/>
<sequence length="64" mass="6950">MFIPLGGENILCLANVAAIYREGGETVILRRSGAKEKAAFTPPTLADRSRAFLKGALYLRAEKL</sequence>
<dbReference type="RefSeq" id="WP_037975382.1">
    <property type="nucleotide sequence ID" value="NZ_JMKI01000021.1"/>
</dbReference>
<proteinExistence type="predicted"/>